<organism evidence="1 2">
    <name type="scientific">Plasmodium ovale</name>
    <name type="common">malaria parasite P. ovale</name>
    <dbReference type="NCBI Taxonomy" id="36330"/>
    <lineage>
        <taxon>Eukaryota</taxon>
        <taxon>Sar</taxon>
        <taxon>Alveolata</taxon>
        <taxon>Apicomplexa</taxon>
        <taxon>Aconoidasida</taxon>
        <taxon>Haemosporida</taxon>
        <taxon>Plasmodiidae</taxon>
        <taxon>Plasmodium</taxon>
        <taxon>Plasmodium (Plasmodium)</taxon>
    </lineage>
</organism>
<name>A0A1D3JDF2_PLAOA</name>
<sequence>MDKGVLNLYILQAQYILEKILENSSKRELYSKLNNNYHDKREYVSYCSREEYLEKRYSGFLEVCYMFAKNLIQLPQILSHVMNDDERCRYFNFWITDLVRKKWETEWKGKGSVNYIFQALYGVEHLITVSSQKYNCHFDYNSNIDLNLWKERKDLHDYIENYSYIKEKIKSDMHLCKIYSEYFVYIKGLHEKYKGECCNGSSNKCPNQMNLDHFCNNETLNNKLECNETNILTEASAKNEKLVSMDELQEDVISYSTTPSHGYQHDSNGNLSNNNADNYTKIGVSLSFLGILSSFFYMYKFTTFGNWIRSKVLKQNINVNLDQDAQNLLEHDLNNVHENIYNDGYNLTYHPS</sequence>
<evidence type="ECO:0000313" key="2">
    <source>
        <dbReference type="Proteomes" id="UP000242942"/>
    </source>
</evidence>
<reference evidence="1 2" key="1">
    <citation type="submission" date="2016-06" db="EMBL/GenBank/DDBJ databases">
        <authorList>
            <consortium name="Pathogen Informatics"/>
        </authorList>
    </citation>
    <scope>NUCLEOTIDE SEQUENCE [LARGE SCALE GENOMIC DNA]</scope>
    <source>
        <strain evidence="1">PocGH01</strain>
    </source>
</reference>
<dbReference type="InterPro" id="IPR008780">
    <property type="entry name" value="Plasmodium_Vir"/>
</dbReference>
<evidence type="ECO:0000313" key="1">
    <source>
        <dbReference type="EMBL" id="SBT83789.1"/>
    </source>
</evidence>
<dbReference type="OrthoDB" id="10343763at2759"/>
<dbReference type="VEuPathDB" id="PlasmoDB:PocGH01_00149200"/>
<dbReference type="AlphaFoldDB" id="A0A1D3JDF2"/>
<gene>
    <name evidence="1" type="primary">PocGH01_00149200</name>
    <name evidence="1" type="ORF">POCGH01_00149200</name>
</gene>
<keyword evidence="2" id="KW-1185">Reference proteome</keyword>
<protein>
    <submittedName>
        <fullName evidence="1">PIR protein</fullName>
    </submittedName>
</protein>
<accession>A0A1D3JDF2</accession>
<dbReference type="VEuPathDB" id="PlasmoDB:POWCR01_000153300"/>
<proteinExistence type="predicted"/>
<dbReference type="Pfam" id="PF05795">
    <property type="entry name" value="Plasmodium_Vir"/>
    <property type="match status" value="1"/>
</dbReference>
<dbReference type="EMBL" id="FLRI01000207">
    <property type="protein sequence ID" value="SBT83789.1"/>
    <property type="molecule type" value="Genomic_DNA"/>
</dbReference>
<dbReference type="Proteomes" id="UP000242942">
    <property type="component" value="Unassembled WGS sequence"/>
</dbReference>